<dbReference type="SMART" id="SM00090">
    <property type="entry name" value="RIO"/>
    <property type="match status" value="1"/>
</dbReference>
<dbReference type="Gene3D" id="1.10.510.10">
    <property type="entry name" value="Transferase(Phosphotransferase) domain 1"/>
    <property type="match status" value="1"/>
</dbReference>
<organism evidence="13 14">
    <name type="scientific">Methanocaldococcus vulcanius (strain ATCC 700851 / DSM 12094 / M7)</name>
    <name type="common">Methanococcus vulcanius</name>
    <dbReference type="NCBI Taxonomy" id="579137"/>
    <lineage>
        <taxon>Archaea</taxon>
        <taxon>Methanobacteriati</taxon>
        <taxon>Methanobacteriota</taxon>
        <taxon>Methanomada group</taxon>
        <taxon>Methanococci</taxon>
        <taxon>Methanococcales</taxon>
        <taxon>Methanocaldococcaceae</taxon>
        <taxon>Methanocaldococcus</taxon>
    </lineage>
</organism>
<keyword evidence="9" id="KW-0460">Magnesium</keyword>
<dbReference type="KEGG" id="mvu:Metvu_0185"/>
<dbReference type="HOGENOM" id="CLU_018693_3_3_2"/>
<reference evidence="13" key="1">
    <citation type="submission" date="2009-10" db="EMBL/GenBank/DDBJ databases">
        <title>Complete sequence of chromosome of Methanocaldococcus vulcanius M7.</title>
        <authorList>
            <consortium name="US DOE Joint Genome Institute"/>
            <person name="Lucas S."/>
            <person name="Copeland A."/>
            <person name="Lapidus A."/>
            <person name="Glavina del Rio T."/>
            <person name="Dalin E."/>
            <person name="Tice H."/>
            <person name="Bruce D."/>
            <person name="Goodwin L."/>
            <person name="Pitluck S."/>
            <person name="Lcollab F.I."/>
            <person name="Brettin T."/>
            <person name="Detter J.C."/>
            <person name="Han C."/>
            <person name="Tapia R."/>
            <person name="Kuske C.R."/>
            <person name="Schmutz J."/>
            <person name="Larimer F."/>
            <person name="Land M."/>
            <person name="Hauser L."/>
            <person name="Kyrpides N."/>
            <person name="Ovchinikova G."/>
            <person name="Sieprawska-Lupa M."/>
            <person name="Whitman W.B."/>
            <person name="Woyke T."/>
        </authorList>
    </citation>
    <scope>NUCLEOTIDE SEQUENCE [LARGE SCALE GENOMIC DNA]</scope>
    <source>
        <strain evidence="13">M7</strain>
    </source>
</reference>
<dbReference type="PANTHER" id="PTHR45723">
    <property type="entry name" value="SERINE/THREONINE-PROTEIN KINASE RIO1"/>
    <property type="match status" value="1"/>
</dbReference>
<evidence type="ECO:0000256" key="6">
    <source>
        <dbReference type="ARBA" id="ARBA00022741"/>
    </source>
</evidence>
<evidence type="ECO:0000256" key="4">
    <source>
        <dbReference type="ARBA" id="ARBA00022679"/>
    </source>
</evidence>
<evidence type="ECO:0000256" key="9">
    <source>
        <dbReference type="ARBA" id="ARBA00022842"/>
    </source>
</evidence>
<dbReference type="GO" id="GO:0106310">
    <property type="term" value="F:protein serine kinase activity"/>
    <property type="evidence" value="ECO:0007669"/>
    <property type="project" value="RHEA"/>
</dbReference>
<keyword evidence="6" id="KW-0547">Nucleotide-binding</keyword>
<dbReference type="Proteomes" id="UP000002063">
    <property type="component" value="Chromosome"/>
</dbReference>
<dbReference type="InterPro" id="IPR008266">
    <property type="entry name" value="Tyr_kinase_AS"/>
</dbReference>
<keyword evidence="7 13" id="KW-0418">Kinase</keyword>
<evidence type="ECO:0000256" key="10">
    <source>
        <dbReference type="ARBA" id="ARBA00047899"/>
    </source>
</evidence>
<dbReference type="Pfam" id="PF01163">
    <property type="entry name" value="RIO1"/>
    <property type="match status" value="1"/>
</dbReference>
<accession>C9REQ0</accession>
<dbReference type="PROSITE" id="PS00109">
    <property type="entry name" value="PROTEIN_KINASE_TYR"/>
    <property type="match status" value="1"/>
</dbReference>
<evidence type="ECO:0000256" key="5">
    <source>
        <dbReference type="ARBA" id="ARBA00022723"/>
    </source>
</evidence>
<sequence>MIVIAKSSNNEFYELISEEEEIKLDKQYQKEILEKEKKFLEELKTANEVFDKRTLMNLFRLLVGKHITEFVGIVNSGKEAVVFKARKGKFYRAVKVYRVATCDFKTMSKYIQGDPRFHLRKSSRRQIIHAWVEKEFRNLKRASEIINAPKARLRRENILVMDFVGHRGVPAPKLKDVQNLDWEKCFKTIKESMKKLYEEGELIHGDLSEYNILIKDNEPIFIDFSQSVITQHPLSQPLLIRDCINVCNFFKRKKVNCNYKNLYTYITGKDINPIDEAMIKQL</sequence>
<comment type="catalytic activity">
    <reaction evidence="10">
        <text>L-threonyl-[protein] + ATP = O-phospho-L-threonyl-[protein] + ADP + H(+)</text>
        <dbReference type="Rhea" id="RHEA:46608"/>
        <dbReference type="Rhea" id="RHEA-COMP:11060"/>
        <dbReference type="Rhea" id="RHEA-COMP:11605"/>
        <dbReference type="ChEBI" id="CHEBI:15378"/>
        <dbReference type="ChEBI" id="CHEBI:30013"/>
        <dbReference type="ChEBI" id="CHEBI:30616"/>
        <dbReference type="ChEBI" id="CHEBI:61977"/>
        <dbReference type="ChEBI" id="CHEBI:456216"/>
        <dbReference type="EC" id="2.7.11.1"/>
    </reaction>
</comment>
<evidence type="ECO:0000256" key="3">
    <source>
        <dbReference type="ARBA" id="ARBA00022527"/>
    </source>
</evidence>
<dbReference type="AlphaFoldDB" id="C9REQ0"/>
<comment type="similarity">
    <text evidence="1">Belongs to the protein kinase superfamily. RIO-type Ser/Thr kinase family.</text>
</comment>
<keyword evidence="5" id="KW-0479">Metal-binding</keyword>
<dbReference type="CDD" id="cd05145">
    <property type="entry name" value="RIO1_like"/>
    <property type="match status" value="1"/>
</dbReference>
<evidence type="ECO:0000256" key="11">
    <source>
        <dbReference type="ARBA" id="ARBA00048679"/>
    </source>
</evidence>
<dbReference type="InterPro" id="IPR018934">
    <property type="entry name" value="RIO_dom"/>
</dbReference>
<dbReference type="EC" id="2.7.11.1" evidence="2"/>
<evidence type="ECO:0000256" key="2">
    <source>
        <dbReference type="ARBA" id="ARBA00012513"/>
    </source>
</evidence>
<dbReference type="PROSITE" id="PS01245">
    <property type="entry name" value="RIO1"/>
    <property type="match status" value="1"/>
</dbReference>
<dbReference type="GO" id="GO:0004674">
    <property type="term" value="F:protein serine/threonine kinase activity"/>
    <property type="evidence" value="ECO:0007669"/>
    <property type="project" value="UniProtKB-KW"/>
</dbReference>
<dbReference type="SUPFAM" id="SSF56112">
    <property type="entry name" value="Protein kinase-like (PK-like)"/>
    <property type="match status" value="1"/>
</dbReference>
<keyword evidence="3 13" id="KW-0723">Serine/threonine-protein kinase</keyword>
<dbReference type="Gene3D" id="3.30.200.20">
    <property type="entry name" value="Phosphorylase Kinase, domain 1"/>
    <property type="match status" value="1"/>
</dbReference>
<dbReference type="STRING" id="579137.Metvu_0185"/>
<evidence type="ECO:0000256" key="1">
    <source>
        <dbReference type="ARBA" id="ARBA00009196"/>
    </source>
</evidence>
<dbReference type="InterPro" id="IPR018935">
    <property type="entry name" value="RIO_kinase_CS"/>
</dbReference>
<evidence type="ECO:0000256" key="7">
    <source>
        <dbReference type="ARBA" id="ARBA00022777"/>
    </source>
</evidence>
<dbReference type="InterPro" id="IPR011009">
    <property type="entry name" value="Kinase-like_dom_sf"/>
</dbReference>
<dbReference type="InterPro" id="IPR051272">
    <property type="entry name" value="RIO-type_Ser/Thr_kinase"/>
</dbReference>
<evidence type="ECO:0000313" key="13">
    <source>
        <dbReference type="EMBL" id="ACX72052.1"/>
    </source>
</evidence>
<name>C9REQ0_METVM</name>
<dbReference type="GO" id="GO:0046872">
    <property type="term" value="F:metal ion binding"/>
    <property type="evidence" value="ECO:0007669"/>
    <property type="project" value="UniProtKB-KW"/>
</dbReference>
<dbReference type="GO" id="GO:0005524">
    <property type="term" value="F:ATP binding"/>
    <property type="evidence" value="ECO:0007669"/>
    <property type="project" value="UniProtKB-KW"/>
</dbReference>
<proteinExistence type="inferred from homology"/>
<dbReference type="InterPro" id="IPR000719">
    <property type="entry name" value="Prot_kinase_dom"/>
</dbReference>
<keyword evidence="8" id="KW-0067">ATP-binding</keyword>
<dbReference type="EMBL" id="CP001787">
    <property type="protein sequence ID" value="ACX72052.1"/>
    <property type="molecule type" value="Genomic_DNA"/>
</dbReference>
<evidence type="ECO:0000313" key="14">
    <source>
        <dbReference type="Proteomes" id="UP000002063"/>
    </source>
</evidence>
<comment type="catalytic activity">
    <reaction evidence="11">
        <text>L-seryl-[protein] + ATP = O-phospho-L-seryl-[protein] + ADP + H(+)</text>
        <dbReference type="Rhea" id="RHEA:17989"/>
        <dbReference type="Rhea" id="RHEA-COMP:9863"/>
        <dbReference type="Rhea" id="RHEA-COMP:11604"/>
        <dbReference type="ChEBI" id="CHEBI:15378"/>
        <dbReference type="ChEBI" id="CHEBI:29999"/>
        <dbReference type="ChEBI" id="CHEBI:30616"/>
        <dbReference type="ChEBI" id="CHEBI:83421"/>
        <dbReference type="ChEBI" id="CHEBI:456216"/>
        <dbReference type="EC" id="2.7.11.1"/>
    </reaction>
</comment>
<dbReference type="PROSITE" id="PS50011">
    <property type="entry name" value="PROTEIN_KINASE_DOM"/>
    <property type="match status" value="1"/>
</dbReference>
<dbReference type="InterPro" id="IPR000687">
    <property type="entry name" value="RIO_kinase"/>
</dbReference>
<evidence type="ECO:0000256" key="8">
    <source>
        <dbReference type="ARBA" id="ARBA00022840"/>
    </source>
</evidence>
<evidence type="ECO:0000259" key="12">
    <source>
        <dbReference type="PROSITE" id="PS50011"/>
    </source>
</evidence>
<feature type="domain" description="Protein kinase" evidence="12">
    <location>
        <begin position="68"/>
        <end position="282"/>
    </location>
</feature>
<gene>
    <name evidence="13" type="ordered locus">Metvu_0185</name>
</gene>
<keyword evidence="4 13" id="KW-0808">Transferase</keyword>
<protein>
    <recommendedName>
        <fullName evidence="2">non-specific serine/threonine protein kinase</fullName>
        <ecNumber evidence="2">2.7.11.1</ecNumber>
    </recommendedName>
</protein>
<dbReference type="eggNOG" id="arCOG01180">
    <property type="taxonomic scope" value="Archaea"/>
</dbReference>
<keyword evidence="14" id="KW-1185">Reference proteome</keyword>